<dbReference type="SMART" id="SM00220">
    <property type="entry name" value="S_TKc"/>
    <property type="match status" value="1"/>
</dbReference>
<dbReference type="PANTHER" id="PTHR44858">
    <property type="entry name" value="TETRATRICOPEPTIDE REPEAT PROTEIN 6"/>
    <property type="match status" value="1"/>
</dbReference>
<accession>A0A7S6REV2</accession>
<dbReference type="GO" id="GO:0004672">
    <property type="term" value="F:protein kinase activity"/>
    <property type="evidence" value="ECO:0007669"/>
    <property type="project" value="InterPro"/>
</dbReference>
<gene>
    <name evidence="5" type="ORF">IM676_04780</name>
</gene>
<dbReference type="GO" id="GO:0046813">
    <property type="term" value="P:receptor-mediated virion attachment to host cell"/>
    <property type="evidence" value="ECO:0007669"/>
    <property type="project" value="TreeGrafter"/>
</dbReference>
<dbReference type="Pfam" id="PF13181">
    <property type="entry name" value="TPR_8"/>
    <property type="match status" value="2"/>
</dbReference>
<name>A0A7S6REV2_9CYAN</name>
<evidence type="ECO:0000256" key="1">
    <source>
        <dbReference type="ARBA" id="ARBA00022737"/>
    </source>
</evidence>
<keyword evidence="6" id="KW-1185">Reference proteome</keyword>
<dbReference type="Pfam" id="PF00069">
    <property type="entry name" value="Pkinase"/>
    <property type="match status" value="1"/>
</dbReference>
<dbReference type="GO" id="GO:0005524">
    <property type="term" value="F:ATP binding"/>
    <property type="evidence" value="ECO:0007669"/>
    <property type="project" value="InterPro"/>
</dbReference>
<dbReference type="PROSITE" id="PS50011">
    <property type="entry name" value="PROTEIN_KINASE_DOM"/>
    <property type="match status" value="1"/>
</dbReference>
<protein>
    <submittedName>
        <fullName evidence="5">Tetratricopeptide repeat protein</fullName>
    </submittedName>
</protein>
<feature type="repeat" description="TPR" evidence="3">
    <location>
        <begin position="446"/>
        <end position="479"/>
    </location>
</feature>
<evidence type="ECO:0000259" key="4">
    <source>
        <dbReference type="PROSITE" id="PS50011"/>
    </source>
</evidence>
<evidence type="ECO:0000313" key="5">
    <source>
        <dbReference type="EMBL" id="QOV23616.1"/>
    </source>
</evidence>
<dbReference type="Gene3D" id="1.10.510.10">
    <property type="entry name" value="Transferase(Phosphotransferase) domain 1"/>
    <property type="match status" value="1"/>
</dbReference>
<dbReference type="InterPro" id="IPR013105">
    <property type="entry name" value="TPR_2"/>
</dbReference>
<dbReference type="Pfam" id="PF13414">
    <property type="entry name" value="TPR_11"/>
    <property type="match status" value="2"/>
</dbReference>
<feature type="repeat" description="TPR" evidence="3">
    <location>
        <begin position="582"/>
        <end position="615"/>
    </location>
</feature>
<feature type="repeat" description="TPR" evidence="3">
    <location>
        <begin position="378"/>
        <end position="411"/>
    </location>
</feature>
<dbReference type="Pfam" id="PF07719">
    <property type="entry name" value="TPR_2"/>
    <property type="match status" value="1"/>
</dbReference>
<feature type="repeat" description="TPR" evidence="3">
    <location>
        <begin position="344"/>
        <end position="377"/>
    </location>
</feature>
<feature type="repeat" description="TPR" evidence="3">
    <location>
        <begin position="514"/>
        <end position="547"/>
    </location>
</feature>
<dbReference type="InterPro" id="IPR000719">
    <property type="entry name" value="Prot_kinase_dom"/>
</dbReference>
<dbReference type="EMBL" id="CP063311">
    <property type="protein sequence ID" value="QOV23616.1"/>
    <property type="molecule type" value="Genomic_DNA"/>
</dbReference>
<dbReference type="Proteomes" id="UP000593846">
    <property type="component" value="Chromosome"/>
</dbReference>
<evidence type="ECO:0000256" key="2">
    <source>
        <dbReference type="ARBA" id="ARBA00022803"/>
    </source>
</evidence>
<proteinExistence type="predicted"/>
<dbReference type="Gene3D" id="1.25.40.10">
    <property type="entry name" value="Tetratricopeptide repeat domain"/>
    <property type="match status" value="4"/>
</dbReference>
<organism evidence="5 6">
    <name type="scientific">Anabaenopsis elenkinii CCIBt3563</name>
    <dbReference type="NCBI Taxonomy" id="2779889"/>
    <lineage>
        <taxon>Bacteria</taxon>
        <taxon>Bacillati</taxon>
        <taxon>Cyanobacteriota</taxon>
        <taxon>Cyanophyceae</taxon>
        <taxon>Nostocales</taxon>
        <taxon>Nodulariaceae</taxon>
        <taxon>Anabaenopsis</taxon>
    </lineage>
</organism>
<keyword evidence="2 3" id="KW-0802">TPR repeat</keyword>
<evidence type="ECO:0000313" key="6">
    <source>
        <dbReference type="Proteomes" id="UP000593846"/>
    </source>
</evidence>
<dbReference type="SUPFAM" id="SSF56112">
    <property type="entry name" value="Protein kinase-like (PK-like)"/>
    <property type="match status" value="1"/>
</dbReference>
<dbReference type="PROSITE" id="PS50005">
    <property type="entry name" value="TPR"/>
    <property type="match status" value="8"/>
</dbReference>
<dbReference type="InterPro" id="IPR011990">
    <property type="entry name" value="TPR-like_helical_dom_sf"/>
</dbReference>
<dbReference type="InterPro" id="IPR019734">
    <property type="entry name" value="TPR_rpt"/>
</dbReference>
<dbReference type="Pfam" id="PF00515">
    <property type="entry name" value="TPR_1"/>
    <property type="match status" value="1"/>
</dbReference>
<feature type="repeat" description="TPR" evidence="3">
    <location>
        <begin position="480"/>
        <end position="513"/>
    </location>
</feature>
<feature type="domain" description="Protein kinase" evidence="4">
    <location>
        <begin position="10"/>
        <end position="272"/>
    </location>
</feature>
<dbReference type="InterPro" id="IPR050498">
    <property type="entry name" value="Ycf3"/>
</dbReference>
<dbReference type="KEGG" id="aee:IM676_04780"/>
<keyword evidence="1" id="KW-0677">Repeat</keyword>
<sequence length="667" mass="76580">MNGKILGAGYHLLKVLNVEERVQNYLAEDVLIPGRQLVVQELAPDSDTFSNLNILRELFLNAGQKLQQLSQEHEQIQNLVSYFEENEKFYLVQEHIIGHTLVDEMFSGTPLTAEQVIRILSEILEILVFVHERGVIHQNIKPTNIIRRESDQKLVLVNFGAIPELITNNVANLDYAPVEQLRGHSQYNSDIYALGIIAIAAVLGLQEKEILKLQQHRSVLTGEIIWRSENLNIRREIGKVFDKMVRFDHHKRYQSATEVLKEIKQVKTQRFTQQKQQKLWLTLAVISWIVTVTAVVLKSPIITINPLINFEEVYQEGLRKYQQGDYQAAVEEFTVAIKLNSQSYQVYKKRGNAFYQLGNYQGAKIDATKAIALNPQDADAYYDRGFSLYELGKYQEAVADYSQAIALNYRHAYAYYGRGLALVKMNENRRANEDFSTAIRLRPNYIEAYLQRGILRRRLRIYKTAMEDFEAIIKINPDDPRPYYQKGLIHASNNQKYAAIQEYTQAINRSPKYAVAYLQRADMHSELGYKLKAIADYDQALELNPQWGAAYNHRGIHRLSFGNYEGAIADHTQAIALNSQDVAAYNNRGNVNLELGNYKAAHEDYSQAIAINPRYGLAYYNRAVNHIKQGNKQSAIADFQQAIKIFQESGDRNNLRDAQQQLNLLQQ</sequence>
<evidence type="ECO:0000256" key="3">
    <source>
        <dbReference type="PROSITE-ProRule" id="PRU00339"/>
    </source>
</evidence>
<dbReference type="SMART" id="SM00028">
    <property type="entry name" value="TPR"/>
    <property type="match status" value="10"/>
</dbReference>
<dbReference type="GO" id="GO:0009279">
    <property type="term" value="C:cell outer membrane"/>
    <property type="evidence" value="ECO:0007669"/>
    <property type="project" value="TreeGrafter"/>
</dbReference>
<feature type="repeat" description="TPR" evidence="3">
    <location>
        <begin position="310"/>
        <end position="343"/>
    </location>
</feature>
<feature type="repeat" description="TPR" evidence="3">
    <location>
        <begin position="412"/>
        <end position="445"/>
    </location>
</feature>
<reference evidence="6" key="1">
    <citation type="submission" date="2020-10" db="EMBL/GenBank/DDBJ databases">
        <title>Genome-based taxonomic classification of the species Anabaenopsis elenkinii.</title>
        <authorList>
            <person name="Delbaje E."/>
            <person name="Andreote A.P.D."/>
            <person name="Pellegrinetti T.A."/>
            <person name="Cruz R.B."/>
            <person name="Branco L.H.Z."/>
            <person name="Fiore M.F."/>
        </authorList>
    </citation>
    <scope>NUCLEOTIDE SEQUENCE [LARGE SCALE GENOMIC DNA]</scope>
    <source>
        <strain evidence="6">CCIBt3563</strain>
    </source>
</reference>
<dbReference type="RefSeq" id="WP_200989162.1">
    <property type="nucleotide sequence ID" value="NZ_CP063311.1"/>
</dbReference>
<dbReference type="SUPFAM" id="SSF48452">
    <property type="entry name" value="TPR-like"/>
    <property type="match status" value="2"/>
</dbReference>
<dbReference type="InterPro" id="IPR011009">
    <property type="entry name" value="Kinase-like_dom_sf"/>
</dbReference>
<dbReference type="AlphaFoldDB" id="A0A7S6REV2"/>
<dbReference type="PROSITE" id="PS50293">
    <property type="entry name" value="TPR_REGION"/>
    <property type="match status" value="2"/>
</dbReference>
<dbReference type="PANTHER" id="PTHR44858:SF1">
    <property type="entry name" value="UDP-N-ACETYLGLUCOSAMINE--PEPTIDE N-ACETYLGLUCOSAMINYLTRANSFERASE SPINDLY-RELATED"/>
    <property type="match status" value="1"/>
</dbReference>